<feature type="transmembrane region" description="Helical" evidence="1">
    <location>
        <begin position="128"/>
        <end position="149"/>
    </location>
</feature>
<evidence type="ECO:0000313" key="2">
    <source>
        <dbReference type="EMBL" id="GFR82355.1"/>
    </source>
</evidence>
<protein>
    <submittedName>
        <fullName evidence="2">Uncharacterized protein</fullName>
    </submittedName>
</protein>
<keyword evidence="1" id="KW-0812">Transmembrane</keyword>
<keyword evidence="3" id="KW-1185">Reference proteome</keyword>
<dbReference type="Proteomes" id="UP000762676">
    <property type="component" value="Unassembled WGS sequence"/>
</dbReference>
<reference evidence="2 3" key="1">
    <citation type="journal article" date="2021" name="Elife">
        <title>Chloroplast acquisition without the gene transfer in kleptoplastic sea slugs, Plakobranchus ocellatus.</title>
        <authorList>
            <person name="Maeda T."/>
            <person name="Takahashi S."/>
            <person name="Yoshida T."/>
            <person name="Shimamura S."/>
            <person name="Takaki Y."/>
            <person name="Nagai Y."/>
            <person name="Toyoda A."/>
            <person name="Suzuki Y."/>
            <person name="Arimoto A."/>
            <person name="Ishii H."/>
            <person name="Satoh N."/>
            <person name="Nishiyama T."/>
            <person name="Hasebe M."/>
            <person name="Maruyama T."/>
            <person name="Minagawa J."/>
            <person name="Obokata J."/>
            <person name="Shigenobu S."/>
        </authorList>
    </citation>
    <scope>NUCLEOTIDE SEQUENCE [LARGE SCALE GENOMIC DNA]</scope>
</reference>
<sequence length="170" mass="18272">MTSRVLHEIPLRLLHRKVGDERVTLLQACYDNPIFEDNGGKNFPASPAAAQNGNSAIATGAGGGKSGRSALGRKTPADFLEDGTQQDGRCGASYHVANDYMHSLPSKVGSAPDEIIFRTKRRRSRCKLLLIAFAATLVMSVIVVVVSHLKGDNSHEPPFSEETSTQPDGK</sequence>
<evidence type="ECO:0000313" key="3">
    <source>
        <dbReference type="Proteomes" id="UP000762676"/>
    </source>
</evidence>
<accession>A0AAV4GD54</accession>
<evidence type="ECO:0000256" key="1">
    <source>
        <dbReference type="SAM" id="Phobius"/>
    </source>
</evidence>
<keyword evidence="1" id="KW-1133">Transmembrane helix</keyword>
<dbReference type="AlphaFoldDB" id="A0AAV4GD54"/>
<name>A0AAV4GD54_9GAST</name>
<dbReference type="EMBL" id="BMAT01004892">
    <property type="protein sequence ID" value="GFR82355.1"/>
    <property type="molecule type" value="Genomic_DNA"/>
</dbReference>
<organism evidence="2 3">
    <name type="scientific">Elysia marginata</name>
    <dbReference type="NCBI Taxonomy" id="1093978"/>
    <lineage>
        <taxon>Eukaryota</taxon>
        <taxon>Metazoa</taxon>
        <taxon>Spiralia</taxon>
        <taxon>Lophotrochozoa</taxon>
        <taxon>Mollusca</taxon>
        <taxon>Gastropoda</taxon>
        <taxon>Heterobranchia</taxon>
        <taxon>Euthyneura</taxon>
        <taxon>Panpulmonata</taxon>
        <taxon>Sacoglossa</taxon>
        <taxon>Placobranchoidea</taxon>
        <taxon>Plakobranchidae</taxon>
        <taxon>Elysia</taxon>
    </lineage>
</organism>
<gene>
    <name evidence="2" type="ORF">ElyMa_002362600</name>
</gene>
<keyword evidence="1" id="KW-0472">Membrane</keyword>
<comment type="caution">
    <text evidence="2">The sequence shown here is derived from an EMBL/GenBank/DDBJ whole genome shotgun (WGS) entry which is preliminary data.</text>
</comment>
<proteinExistence type="predicted"/>